<dbReference type="AlphaFoldDB" id="A0A370FH73"/>
<evidence type="ECO:0000259" key="2">
    <source>
        <dbReference type="Pfam" id="PF06580"/>
    </source>
</evidence>
<keyword evidence="3" id="KW-0418">Kinase</keyword>
<organism evidence="3 4">
    <name type="scientific">Pseudacidovorax intermedius</name>
    <dbReference type="NCBI Taxonomy" id="433924"/>
    <lineage>
        <taxon>Bacteria</taxon>
        <taxon>Pseudomonadati</taxon>
        <taxon>Pseudomonadota</taxon>
        <taxon>Betaproteobacteria</taxon>
        <taxon>Burkholderiales</taxon>
        <taxon>Comamonadaceae</taxon>
        <taxon>Pseudacidovorax</taxon>
    </lineage>
</organism>
<name>A0A370FH73_9BURK</name>
<evidence type="ECO:0000256" key="1">
    <source>
        <dbReference type="SAM" id="Phobius"/>
    </source>
</evidence>
<dbReference type="PANTHER" id="PTHR34220:SF7">
    <property type="entry name" value="SENSOR HISTIDINE KINASE YPDA"/>
    <property type="match status" value="1"/>
</dbReference>
<dbReference type="GO" id="GO:0016020">
    <property type="term" value="C:membrane"/>
    <property type="evidence" value="ECO:0007669"/>
    <property type="project" value="InterPro"/>
</dbReference>
<feature type="transmembrane region" description="Helical" evidence="1">
    <location>
        <begin position="38"/>
        <end position="63"/>
    </location>
</feature>
<sequence length="338" mass="36549">MAPQSDFCRPEMVIRTVLATEVLTALAVAFVAQSPTDGLMHFATATGGVLPATLLWLIAACALRRRLARWSLSSQYLAGAVAGVLAGLYGCAVLQGIGAVTQAPWFAGAWAGGLFGVTALGVMNLRTAAQMPAATTARLTELQQRIRPHFLFNTLNSAIALVRDDPARAEAMLEDLAELFRQALAEPGESASVAEEIDLAQRYLAIEQVRFGPRLRIAWQLDAAAADARLPPLLLQPLVENAVRHGVEPSPEGGELRIRTERRGAHVVIEVVNTLPPLRWAEAPLPRGHGIALDNVRSRLRLLHDMQASLSAGLDRDCWRVRIDIPAHATDTTKRTQP</sequence>
<proteinExistence type="predicted"/>
<dbReference type="PANTHER" id="PTHR34220">
    <property type="entry name" value="SENSOR HISTIDINE KINASE YPDA"/>
    <property type="match status" value="1"/>
</dbReference>
<keyword evidence="1" id="KW-0812">Transmembrane</keyword>
<keyword evidence="4" id="KW-1185">Reference proteome</keyword>
<feature type="transmembrane region" description="Helical" evidence="1">
    <location>
        <begin position="75"/>
        <end position="97"/>
    </location>
</feature>
<dbReference type="RefSeq" id="WP_244917717.1">
    <property type="nucleotide sequence ID" value="NZ_QQAV01000003.1"/>
</dbReference>
<protein>
    <submittedName>
        <fullName evidence="3">Two-component system sensor histidine kinase AlgZ</fullName>
    </submittedName>
</protein>
<gene>
    <name evidence="3" type="ORF">DFR41_103252</name>
</gene>
<dbReference type="GO" id="GO:0000155">
    <property type="term" value="F:phosphorelay sensor kinase activity"/>
    <property type="evidence" value="ECO:0007669"/>
    <property type="project" value="InterPro"/>
</dbReference>
<evidence type="ECO:0000313" key="4">
    <source>
        <dbReference type="Proteomes" id="UP000255265"/>
    </source>
</evidence>
<dbReference type="STRING" id="433924.NS331_03265"/>
<evidence type="ECO:0000313" key="3">
    <source>
        <dbReference type="EMBL" id="RDI26095.1"/>
    </source>
</evidence>
<dbReference type="Gene3D" id="3.30.565.10">
    <property type="entry name" value="Histidine kinase-like ATPase, C-terminal domain"/>
    <property type="match status" value="1"/>
</dbReference>
<feature type="domain" description="Signal transduction histidine kinase internal region" evidence="2">
    <location>
        <begin position="137"/>
        <end position="215"/>
    </location>
</feature>
<keyword evidence="1" id="KW-0472">Membrane</keyword>
<feature type="transmembrane region" description="Helical" evidence="1">
    <location>
        <begin position="12"/>
        <end position="32"/>
    </location>
</feature>
<dbReference type="InterPro" id="IPR036890">
    <property type="entry name" value="HATPase_C_sf"/>
</dbReference>
<keyword evidence="1" id="KW-1133">Transmembrane helix</keyword>
<keyword evidence="3" id="KW-0808">Transferase</keyword>
<dbReference type="Proteomes" id="UP000255265">
    <property type="component" value="Unassembled WGS sequence"/>
</dbReference>
<reference evidence="3 4" key="1">
    <citation type="submission" date="2018-07" db="EMBL/GenBank/DDBJ databases">
        <title>Genomic Encyclopedia of Type Strains, Phase IV (KMG-IV): sequencing the most valuable type-strain genomes for metagenomic binning, comparative biology and taxonomic classification.</title>
        <authorList>
            <person name="Goeker M."/>
        </authorList>
    </citation>
    <scope>NUCLEOTIDE SEQUENCE [LARGE SCALE GENOMIC DNA]</scope>
    <source>
        <strain evidence="3 4">DSM 21352</strain>
    </source>
</reference>
<dbReference type="SUPFAM" id="SSF55874">
    <property type="entry name" value="ATPase domain of HSP90 chaperone/DNA topoisomerase II/histidine kinase"/>
    <property type="match status" value="1"/>
</dbReference>
<dbReference type="InterPro" id="IPR050640">
    <property type="entry name" value="Bact_2-comp_sensor_kinase"/>
</dbReference>
<dbReference type="Pfam" id="PF06580">
    <property type="entry name" value="His_kinase"/>
    <property type="match status" value="1"/>
</dbReference>
<dbReference type="InterPro" id="IPR010559">
    <property type="entry name" value="Sig_transdc_His_kin_internal"/>
</dbReference>
<comment type="caution">
    <text evidence="3">The sequence shown here is derived from an EMBL/GenBank/DDBJ whole genome shotgun (WGS) entry which is preliminary data.</text>
</comment>
<accession>A0A370FH73</accession>
<dbReference type="EMBL" id="QQAV01000003">
    <property type="protein sequence ID" value="RDI26095.1"/>
    <property type="molecule type" value="Genomic_DNA"/>
</dbReference>
<feature type="transmembrane region" description="Helical" evidence="1">
    <location>
        <begin position="103"/>
        <end position="123"/>
    </location>
</feature>